<dbReference type="Gene3D" id="3.40.190.10">
    <property type="entry name" value="Periplasmic binding protein-like II"/>
    <property type="match status" value="1"/>
</dbReference>
<dbReference type="SUPFAM" id="SSF53850">
    <property type="entry name" value="Periplasmic binding protein-like II"/>
    <property type="match status" value="1"/>
</dbReference>
<dbReference type="PANTHER" id="PTHR42928">
    <property type="entry name" value="TRICARBOXYLATE-BINDING PROTEIN"/>
    <property type="match status" value="1"/>
</dbReference>
<dbReference type="InterPro" id="IPR042100">
    <property type="entry name" value="Bug_dom1"/>
</dbReference>
<dbReference type="Proteomes" id="UP000198426">
    <property type="component" value="Unassembled WGS sequence"/>
</dbReference>
<dbReference type="CDD" id="cd07012">
    <property type="entry name" value="PBP2_Bug_TTT"/>
    <property type="match status" value="1"/>
</dbReference>
<organism evidence="3 4">
    <name type="scientific">Tropicimonas sediminicola</name>
    <dbReference type="NCBI Taxonomy" id="1031541"/>
    <lineage>
        <taxon>Bacteria</taxon>
        <taxon>Pseudomonadati</taxon>
        <taxon>Pseudomonadota</taxon>
        <taxon>Alphaproteobacteria</taxon>
        <taxon>Rhodobacterales</taxon>
        <taxon>Roseobacteraceae</taxon>
        <taxon>Tropicimonas</taxon>
    </lineage>
</organism>
<evidence type="ECO:0000313" key="4">
    <source>
        <dbReference type="Proteomes" id="UP000198426"/>
    </source>
</evidence>
<evidence type="ECO:0000313" key="3">
    <source>
        <dbReference type="EMBL" id="SNT37447.1"/>
    </source>
</evidence>
<keyword evidence="2" id="KW-0732">Signal</keyword>
<dbReference type="AlphaFoldDB" id="A0A239M3P2"/>
<dbReference type="EMBL" id="FZOY01000013">
    <property type="protein sequence ID" value="SNT37447.1"/>
    <property type="molecule type" value="Genomic_DNA"/>
</dbReference>
<evidence type="ECO:0000256" key="2">
    <source>
        <dbReference type="SAM" id="SignalP"/>
    </source>
</evidence>
<proteinExistence type="inferred from homology"/>
<gene>
    <name evidence="3" type="ORF">SAMN05421757_11313</name>
</gene>
<dbReference type="RefSeq" id="WP_089235355.1">
    <property type="nucleotide sequence ID" value="NZ_FZOY01000013.1"/>
</dbReference>
<dbReference type="InterPro" id="IPR005064">
    <property type="entry name" value="BUG"/>
</dbReference>
<feature type="chain" id="PRO_5012105128" evidence="2">
    <location>
        <begin position="29"/>
        <end position="323"/>
    </location>
</feature>
<keyword evidence="3" id="KW-0675">Receptor</keyword>
<accession>A0A239M3P2</accession>
<dbReference type="PIRSF" id="PIRSF017082">
    <property type="entry name" value="YflP"/>
    <property type="match status" value="1"/>
</dbReference>
<dbReference type="OrthoDB" id="7248487at2"/>
<comment type="similarity">
    <text evidence="1">Belongs to the UPF0065 (bug) family.</text>
</comment>
<evidence type="ECO:0000256" key="1">
    <source>
        <dbReference type="ARBA" id="ARBA00006987"/>
    </source>
</evidence>
<sequence length="323" mass="34011">MKTRTLTSALLSSVIAVGLVGTGSQARAEFPEKPVEMTILFGSTAQTIGQLLADLMSKNLPEPVVPVSRAGGGGAVGYQYVQSTDADGYNIVWNSNSISTSYHGGRIDFDYTAFEPIAKISVEVPAIAVRADSGWDSLTDMAADIKEKGTKLKVGASGKGSFTHLTTEAILASQGLTDMAVHVPYDQGRAPVELIAGRLDAAVQWPGQFISHHEAGTLKILCVTSAKRIGQLPDVPTCEESGAEGMDITMWRGLAAPAGTPMEVITKLEAAAKAAAESDEFKEAAQTIGFELDFADHATFGELIARDDADIAKLLEDVGLKAQ</sequence>
<feature type="signal peptide" evidence="2">
    <location>
        <begin position="1"/>
        <end position="28"/>
    </location>
</feature>
<dbReference type="Gene3D" id="3.40.190.150">
    <property type="entry name" value="Bordetella uptake gene, domain 1"/>
    <property type="match status" value="1"/>
</dbReference>
<protein>
    <submittedName>
        <fullName evidence="3">Tripartite-type tricarboxylate transporter, receptor component TctC</fullName>
    </submittedName>
</protein>
<reference evidence="3 4" key="1">
    <citation type="submission" date="2017-06" db="EMBL/GenBank/DDBJ databases">
        <authorList>
            <person name="Kim H.J."/>
            <person name="Triplett B.A."/>
        </authorList>
    </citation>
    <scope>NUCLEOTIDE SEQUENCE [LARGE SCALE GENOMIC DNA]</scope>
    <source>
        <strain evidence="3 4">DSM 29339</strain>
    </source>
</reference>
<dbReference type="Pfam" id="PF03401">
    <property type="entry name" value="TctC"/>
    <property type="match status" value="1"/>
</dbReference>
<keyword evidence="4" id="KW-1185">Reference proteome</keyword>
<name>A0A239M3P2_9RHOB</name>
<dbReference type="PANTHER" id="PTHR42928:SF5">
    <property type="entry name" value="BLR1237 PROTEIN"/>
    <property type="match status" value="1"/>
</dbReference>